<evidence type="ECO:0000313" key="3">
    <source>
        <dbReference type="Proteomes" id="UP000824150"/>
    </source>
</evidence>
<evidence type="ECO:0000256" key="1">
    <source>
        <dbReference type="SAM" id="SignalP"/>
    </source>
</evidence>
<gene>
    <name evidence="2" type="ORF">IAA31_01740</name>
</gene>
<reference evidence="2" key="2">
    <citation type="submission" date="2021-04" db="EMBL/GenBank/DDBJ databases">
        <authorList>
            <person name="Gilroy R."/>
        </authorList>
    </citation>
    <scope>NUCLEOTIDE SEQUENCE</scope>
    <source>
        <strain evidence="2">687</strain>
    </source>
</reference>
<reference evidence="2" key="1">
    <citation type="journal article" date="2021" name="PeerJ">
        <title>Extensive microbial diversity within the chicken gut microbiome revealed by metagenomics and culture.</title>
        <authorList>
            <person name="Gilroy R."/>
            <person name="Ravi A."/>
            <person name="Getino M."/>
            <person name="Pursley I."/>
            <person name="Horton D.L."/>
            <person name="Alikhan N.F."/>
            <person name="Baker D."/>
            <person name="Gharbi K."/>
            <person name="Hall N."/>
            <person name="Watson M."/>
            <person name="Adriaenssens E.M."/>
            <person name="Foster-Nyarko E."/>
            <person name="Jarju S."/>
            <person name="Secka A."/>
            <person name="Antonio M."/>
            <person name="Oren A."/>
            <person name="Chaudhuri R.R."/>
            <person name="La Ragione R."/>
            <person name="Hildebrand F."/>
            <person name="Pallen M.J."/>
        </authorList>
    </citation>
    <scope>NUCLEOTIDE SEQUENCE</scope>
    <source>
        <strain evidence="2">687</strain>
    </source>
</reference>
<dbReference type="EMBL" id="JAHLFG010000021">
    <property type="protein sequence ID" value="MBU3826203.1"/>
    <property type="molecule type" value="Genomic_DNA"/>
</dbReference>
<feature type="signal peptide" evidence="1">
    <location>
        <begin position="1"/>
        <end position="18"/>
    </location>
</feature>
<evidence type="ECO:0008006" key="4">
    <source>
        <dbReference type="Google" id="ProtNLM"/>
    </source>
</evidence>
<sequence length="163" mass="18432">MWKYFAVAFLLGAATAQAAITEEKALQQALAFANVSEQQLTALKIEDGEESGVKVYKLEFETPFGDYDFAYAKASGKLIDADYDLEDNYIKRHRGRQVMSAQAAKQLMSQKLHAPASAIYLEEQGGRNEPRFDGRCEHNQLEYEFEIDRLSGLIIDFTADYKD</sequence>
<dbReference type="Gene3D" id="3.10.450.40">
    <property type="match status" value="1"/>
</dbReference>
<evidence type="ECO:0000313" key="2">
    <source>
        <dbReference type="EMBL" id="MBU3826203.1"/>
    </source>
</evidence>
<proteinExistence type="predicted"/>
<name>A0A9E2NRK3_9GAMM</name>
<organism evidence="2 3">
    <name type="scientific">Candidatus Anaerobiospirillum merdipullorum</name>
    <dbReference type="NCBI Taxonomy" id="2838450"/>
    <lineage>
        <taxon>Bacteria</taxon>
        <taxon>Pseudomonadati</taxon>
        <taxon>Pseudomonadota</taxon>
        <taxon>Gammaproteobacteria</taxon>
        <taxon>Aeromonadales</taxon>
        <taxon>Succinivibrionaceae</taxon>
        <taxon>Anaerobiospirillum</taxon>
    </lineage>
</organism>
<keyword evidence="1" id="KW-0732">Signal</keyword>
<comment type="caution">
    <text evidence="2">The sequence shown here is derived from an EMBL/GenBank/DDBJ whole genome shotgun (WGS) entry which is preliminary data.</text>
</comment>
<dbReference type="AlphaFoldDB" id="A0A9E2NRK3"/>
<dbReference type="Proteomes" id="UP000824150">
    <property type="component" value="Unassembled WGS sequence"/>
</dbReference>
<accession>A0A9E2NRK3</accession>
<feature type="chain" id="PRO_5039699792" description="PepSY domain-containing protein" evidence="1">
    <location>
        <begin position="19"/>
        <end position="163"/>
    </location>
</feature>
<protein>
    <recommendedName>
        <fullName evidence="4">PepSY domain-containing protein</fullName>
    </recommendedName>
</protein>